<comment type="similarity">
    <text evidence="1">Belongs to the polysaccharide synthase family.</text>
</comment>
<dbReference type="PANTHER" id="PTHR43318">
    <property type="entry name" value="UDP-N-ACETYLGLUCOSAMINE 4,6-DEHYDRATASE"/>
    <property type="match status" value="1"/>
</dbReference>
<feature type="transmembrane region" description="Helical" evidence="2">
    <location>
        <begin position="53"/>
        <end position="71"/>
    </location>
</feature>
<accession>A0A127EFF8</accession>
<dbReference type="PATRIC" id="fig|1502.177.peg.501"/>
<feature type="domain" description="Polysaccharide biosynthesis protein CapD-like" evidence="3">
    <location>
        <begin position="292"/>
        <end position="574"/>
    </location>
</feature>
<dbReference type="RefSeq" id="WP_061426379.1">
    <property type="nucleotide sequence ID" value="NZ_CATNZO010000001.1"/>
</dbReference>
<feature type="transmembrane region" description="Helical" evidence="2">
    <location>
        <begin position="110"/>
        <end position="131"/>
    </location>
</feature>
<dbReference type="CDD" id="cd05237">
    <property type="entry name" value="UDP_invert_4-6DH_SDR_e"/>
    <property type="match status" value="1"/>
</dbReference>
<dbReference type="InterPro" id="IPR029063">
    <property type="entry name" value="SAM-dependent_MTases_sf"/>
</dbReference>
<sequence>MSKISKVKGILLVLIDILLINIAYIFSMLVRFAFNGPVLGDIPVEQWNLYFKWMPLIVLIYVVLFVFFKMYKSLWSFAGLDEVMKGVAACIAGCLINVIIMLFLNPRIPMMVTLSAGILTMVLTLGFRLSFRMYRRLVIYGTLKGIESQKNVLIIGAGSCGRLVINEMKRETGAGFKPIGVIDDDRSKLGTYINGVKVLGNRNDIKNIVKSQKVDLILIAIASITSDEKKKIIEACHETKVKVKIMPGVYEMIGGKVNLTKMRDVDLRDLLGREEVKLSKDEIANYIKNKRVLVTGGGGSIGSELCRQIANFNPKELMILDIYENNAYDLEMELNRTHPELKKQVIIASVRDKEKLDSIFRNFKPQVVFHAAAHKHVPLMETSPGEAIKNNAGGTLNTAECADKYGVEKFVLISTDKAVNPTNVMGATKRMCEMIIQAINKKSKTDFVAVRFGNVLGSNGSVIPLFKKQIAEGGPVTLTNKYITRYFMLIPEAAQLVLQAGAYAKGGEIFVLDMGKPVKIYDLAKNLIKLSGYEPFEDIDIKIVGLRPGEKLYEELLMDEEGLTETKHEKIFIGKPGDFDFDYIKDSIEELINISRFGTGDDIRDKIEEFVPTYNRLDKNEKNIKFKEITLEAAVTKV</sequence>
<dbReference type="EMBL" id="CP010994">
    <property type="protein sequence ID" value="AMN34686.1"/>
    <property type="molecule type" value="Genomic_DNA"/>
</dbReference>
<organism evidence="4 5">
    <name type="scientific">Clostridium perfringens</name>
    <dbReference type="NCBI Taxonomy" id="1502"/>
    <lineage>
        <taxon>Bacteria</taxon>
        <taxon>Bacillati</taxon>
        <taxon>Bacillota</taxon>
        <taxon>Clostridia</taxon>
        <taxon>Eubacteriales</taxon>
        <taxon>Clostridiaceae</taxon>
        <taxon>Clostridium</taxon>
    </lineage>
</organism>
<keyword evidence="2" id="KW-1133">Transmembrane helix</keyword>
<keyword evidence="2" id="KW-0472">Membrane</keyword>
<dbReference type="AlphaFoldDB" id="A0A127EFF8"/>
<name>A0A127EFF8_CLOPF</name>
<dbReference type="Proteomes" id="UP000070260">
    <property type="component" value="Chromosome"/>
</dbReference>
<feature type="transmembrane region" description="Helical" evidence="2">
    <location>
        <begin position="12"/>
        <end position="33"/>
    </location>
</feature>
<evidence type="ECO:0000313" key="4">
    <source>
        <dbReference type="EMBL" id="AMN34686.1"/>
    </source>
</evidence>
<dbReference type="InterPro" id="IPR036291">
    <property type="entry name" value="NAD(P)-bd_dom_sf"/>
</dbReference>
<dbReference type="InterPro" id="IPR003869">
    <property type="entry name" value="Polysac_CapD-like"/>
</dbReference>
<feature type="transmembrane region" description="Helical" evidence="2">
    <location>
        <begin position="83"/>
        <end position="104"/>
    </location>
</feature>
<proteinExistence type="inferred from homology"/>
<dbReference type="OrthoDB" id="9803111at2"/>
<dbReference type="SUPFAM" id="SSF51735">
    <property type="entry name" value="NAD(P)-binding Rossmann-fold domains"/>
    <property type="match status" value="1"/>
</dbReference>
<dbReference type="PANTHER" id="PTHR43318:SF1">
    <property type="entry name" value="POLYSACCHARIDE BIOSYNTHESIS PROTEIN EPSC-RELATED"/>
    <property type="match status" value="1"/>
</dbReference>
<dbReference type="Gene3D" id="3.40.50.720">
    <property type="entry name" value="NAD(P)-binding Rossmann-like Domain"/>
    <property type="match status" value="2"/>
</dbReference>
<protein>
    <submittedName>
        <fullName evidence="4">Nucleoside-diphosphate sugar epimerase</fullName>
    </submittedName>
</protein>
<gene>
    <name evidence="4" type="ORF">JFP838_02585</name>
</gene>
<evidence type="ECO:0000256" key="1">
    <source>
        <dbReference type="ARBA" id="ARBA00007430"/>
    </source>
</evidence>
<evidence type="ECO:0000313" key="5">
    <source>
        <dbReference type="Proteomes" id="UP000070260"/>
    </source>
</evidence>
<reference evidence="4 5" key="1">
    <citation type="journal article" date="2016" name="PLoS ONE">
        <title>Plasmid Characterization and Chromosome Analysis of Two netF+ Clostridium perfringens Isolates Associated with Foal and Canine Necrotizing Enteritis.</title>
        <authorList>
            <person name="Mehdizadeh Gohari I."/>
            <person name="Kropinski A.M."/>
            <person name="Weese S.J."/>
            <person name="Parreira V.R."/>
            <person name="Whitehead A.E."/>
            <person name="Boerlin P."/>
            <person name="Prescott J.F."/>
        </authorList>
    </citation>
    <scope>NUCLEOTIDE SEQUENCE [LARGE SCALE GENOMIC DNA]</scope>
    <source>
        <strain evidence="4 5">JP838</strain>
    </source>
</reference>
<dbReference type="Pfam" id="PF13727">
    <property type="entry name" value="CoA_binding_3"/>
    <property type="match status" value="1"/>
</dbReference>
<evidence type="ECO:0000259" key="3">
    <source>
        <dbReference type="Pfam" id="PF02719"/>
    </source>
</evidence>
<dbReference type="SUPFAM" id="SSF53335">
    <property type="entry name" value="S-adenosyl-L-methionine-dependent methyltransferases"/>
    <property type="match status" value="1"/>
</dbReference>
<evidence type="ECO:0000256" key="2">
    <source>
        <dbReference type="SAM" id="Phobius"/>
    </source>
</evidence>
<keyword evidence="2" id="KW-0812">Transmembrane</keyword>
<dbReference type="Pfam" id="PF02719">
    <property type="entry name" value="Polysacc_synt_2"/>
    <property type="match status" value="1"/>
</dbReference>
<dbReference type="InterPro" id="IPR051203">
    <property type="entry name" value="Polysaccharide_Synthase-Rel"/>
</dbReference>